<dbReference type="GO" id="GO:0002949">
    <property type="term" value="P:tRNA threonylcarbamoyladenosine modification"/>
    <property type="evidence" value="ECO:0007669"/>
    <property type="project" value="InterPro"/>
</dbReference>
<dbReference type="Gene3D" id="3.30.420.40">
    <property type="match status" value="2"/>
</dbReference>
<organism evidence="2">
    <name type="scientific">bioreactor metagenome</name>
    <dbReference type="NCBI Taxonomy" id="1076179"/>
    <lineage>
        <taxon>unclassified sequences</taxon>
        <taxon>metagenomes</taxon>
        <taxon>ecological metagenomes</taxon>
    </lineage>
</organism>
<sequence length="235" mass="25654">MTRKNSVTLLLLETSTEVCSVALSIDGELTAQREIQEHKAHARVIADFIKEVLSDASLSINDCNAVVVSEGPGSYTGLRVGVSVAKGICYGANLPLIAVSSLELIARLALENSPAPEGDFRIVPMIDARRMEVYTALFDSKYNQLTKTEAHIITEESFTETLSEGKVIFTGDGSEKAKSVITHPNAIFTQTHASARGMIDPAMQKYKRSEFADVAYFEPFYLKDFIAGISKKSLL</sequence>
<name>A0A644U004_9ZZZZ</name>
<evidence type="ECO:0000259" key="1">
    <source>
        <dbReference type="Pfam" id="PF00814"/>
    </source>
</evidence>
<protein>
    <submittedName>
        <fullName evidence="2">tRNA threonylcarbamoyladenosine biosynthesis protein TsaB</fullName>
    </submittedName>
</protein>
<feature type="domain" description="Gcp-like" evidence="1">
    <location>
        <begin position="38"/>
        <end position="155"/>
    </location>
</feature>
<dbReference type="PANTHER" id="PTHR11735:SF11">
    <property type="entry name" value="TRNA THREONYLCARBAMOYLADENOSINE BIOSYNTHESIS PROTEIN TSAB"/>
    <property type="match status" value="1"/>
</dbReference>
<evidence type="ECO:0000313" key="2">
    <source>
        <dbReference type="EMBL" id="MPL72534.1"/>
    </source>
</evidence>
<reference evidence="2" key="1">
    <citation type="submission" date="2019-08" db="EMBL/GenBank/DDBJ databases">
        <authorList>
            <person name="Kucharzyk K."/>
            <person name="Murdoch R.W."/>
            <person name="Higgins S."/>
            <person name="Loffler F."/>
        </authorList>
    </citation>
    <scope>NUCLEOTIDE SEQUENCE</scope>
</reference>
<accession>A0A644U004</accession>
<dbReference type="AlphaFoldDB" id="A0A644U004"/>
<dbReference type="NCBIfam" id="TIGR03725">
    <property type="entry name" value="T6A_YeaZ"/>
    <property type="match status" value="1"/>
</dbReference>
<comment type="caution">
    <text evidence="2">The sequence shown here is derived from an EMBL/GenBank/DDBJ whole genome shotgun (WGS) entry which is preliminary data.</text>
</comment>
<dbReference type="PANTHER" id="PTHR11735">
    <property type="entry name" value="TRNA N6-ADENOSINE THREONYLCARBAMOYLTRANSFERASE"/>
    <property type="match status" value="1"/>
</dbReference>
<dbReference type="InterPro" id="IPR022496">
    <property type="entry name" value="T6A_TsaB"/>
</dbReference>
<dbReference type="InterPro" id="IPR000905">
    <property type="entry name" value="Gcp-like_dom"/>
</dbReference>
<gene>
    <name evidence="2" type="primary">tsaB_4</name>
    <name evidence="2" type="ORF">SDC9_18319</name>
</gene>
<dbReference type="CDD" id="cd24032">
    <property type="entry name" value="ASKHA_NBD_TsaB"/>
    <property type="match status" value="1"/>
</dbReference>
<proteinExistence type="predicted"/>
<dbReference type="GO" id="GO:0005829">
    <property type="term" value="C:cytosol"/>
    <property type="evidence" value="ECO:0007669"/>
    <property type="project" value="TreeGrafter"/>
</dbReference>
<dbReference type="SUPFAM" id="SSF53067">
    <property type="entry name" value="Actin-like ATPase domain"/>
    <property type="match status" value="2"/>
</dbReference>
<dbReference type="Pfam" id="PF00814">
    <property type="entry name" value="TsaD"/>
    <property type="match status" value="1"/>
</dbReference>
<dbReference type="InterPro" id="IPR043129">
    <property type="entry name" value="ATPase_NBD"/>
</dbReference>
<dbReference type="EMBL" id="VSSQ01000066">
    <property type="protein sequence ID" value="MPL72534.1"/>
    <property type="molecule type" value="Genomic_DNA"/>
</dbReference>